<keyword evidence="2" id="KW-0812">Transmembrane</keyword>
<proteinExistence type="predicted"/>
<evidence type="ECO:0000256" key="2">
    <source>
        <dbReference type="SAM" id="Phobius"/>
    </source>
</evidence>
<keyword evidence="2" id="KW-1133">Transmembrane helix</keyword>
<feature type="compositionally biased region" description="Basic and acidic residues" evidence="1">
    <location>
        <begin position="87"/>
        <end position="96"/>
    </location>
</feature>
<dbReference type="OrthoDB" id="10534986at2759"/>
<gene>
    <name evidence="4" type="primary">LOC108070802</name>
</gene>
<reference evidence="3" key="1">
    <citation type="submission" date="2025-05" db="UniProtKB">
        <authorList>
            <consortium name="RefSeq"/>
        </authorList>
    </citation>
    <scope>NUCLEOTIDE SEQUENCE [LARGE SCALE GENOMIC DNA]</scope>
    <source>
        <strain evidence="3">14028-0561.14</strain>
    </source>
</reference>
<dbReference type="AlphaFoldDB" id="A0A6P4I2V5"/>
<feature type="region of interest" description="Disordered" evidence="1">
    <location>
        <begin position="59"/>
        <end position="120"/>
    </location>
</feature>
<sequence>MPLTTQDSIDERKSANQTKKPVIANSKSKISTIMKPDLVTITDKSGVLDKIKNSLGKPYPSYPYKVQKMDNVGKKKPSSPRMLKKAGNAEETKDNIDQDVSTLRNTEEEPKPRNKDDFTLQNSYDTATQNDNLSIWHSVQGQVTLYLDSEPSVYERPSGQSLAEYLYLEKQTEDASFNWKDFNAMKLAGPDDNGSFQQTELIRYGTKTVRCQETSTNDLFKFKKLSAFSAIILQKCLELEQTQLNAAGSTGSSCQIVSLAKEPSPKSTIQKSQDYFNKILLHYENKGNPKDWIPTQYPTISKEHAQDTIQNNSVKIFGIYKDKVKSEDCFPTREPNPNSMVFWIIPISFIIIGLVILIVGIIYIYNYTPVPPPKSIWQKLINFLENLWSLY</sequence>
<organism evidence="3 4">
    <name type="scientific">Drosophila kikkawai</name>
    <name type="common">Fruit fly</name>
    <dbReference type="NCBI Taxonomy" id="30033"/>
    <lineage>
        <taxon>Eukaryota</taxon>
        <taxon>Metazoa</taxon>
        <taxon>Ecdysozoa</taxon>
        <taxon>Arthropoda</taxon>
        <taxon>Hexapoda</taxon>
        <taxon>Insecta</taxon>
        <taxon>Pterygota</taxon>
        <taxon>Neoptera</taxon>
        <taxon>Endopterygota</taxon>
        <taxon>Diptera</taxon>
        <taxon>Brachycera</taxon>
        <taxon>Muscomorpha</taxon>
        <taxon>Ephydroidea</taxon>
        <taxon>Drosophilidae</taxon>
        <taxon>Drosophila</taxon>
        <taxon>Sophophora</taxon>
    </lineage>
</organism>
<feature type="compositionally biased region" description="Basic residues" evidence="1">
    <location>
        <begin position="74"/>
        <end position="84"/>
    </location>
</feature>
<dbReference type="RefSeq" id="XP_017016891.1">
    <property type="nucleotide sequence ID" value="XM_017161402.3"/>
</dbReference>
<feature type="compositionally biased region" description="Basic and acidic residues" evidence="1">
    <location>
        <begin position="105"/>
        <end position="118"/>
    </location>
</feature>
<accession>A0A6P4I2V5</accession>
<protein>
    <submittedName>
        <fullName evidence="4">Uncharacterized protein</fullName>
    </submittedName>
</protein>
<evidence type="ECO:0000256" key="1">
    <source>
        <dbReference type="SAM" id="MobiDB-lite"/>
    </source>
</evidence>
<name>A0A6P4I2V5_DROKI</name>
<keyword evidence="2" id="KW-0472">Membrane</keyword>
<keyword evidence="3" id="KW-1185">Reference proteome</keyword>
<dbReference type="Proteomes" id="UP001652661">
    <property type="component" value="Chromosome 2R"/>
</dbReference>
<evidence type="ECO:0000313" key="3">
    <source>
        <dbReference type="Proteomes" id="UP001652661"/>
    </source>
</evidence>
<feature type="transmembrane region" description="Helical" evidence="2">
    <location>
        <begin position="340"/>
        <end position="365"/>
    </location>
</feature>
<feature type="region of interest" description="Disordered" evidence="1">
    <location>
        <begin position="1"/>
        <end position="23"/>
    </location>
</feature>
<dbReference type="GeneID" id="108070802"/>
<evidence type="ECO:0000313" key="4">
    <source>
        <dbReference type="RefSeq" id="XP_017016891.1"/>
    </source>
</evidence>
<reference evidence="4" key="2">
    <citation type="submission" date="2025-08" db="UniProtKB">
        <authorList>
            <consortium name="RefSeq"/>
        </authorList>
    </citation>
    <scope>IDENTIFICATION</scope>
    <source>
        <strain evidence="4">14028-0561.14</strain>
        <tissue evidence="4">Whole fly</tissue>
    </source>
</reference>